<keyword evidence="2" id="KW-0288">FMN</keyword>
<dbReference type="Gene3D" id="3.20.20.70">
    <property type="entry name" value="Aldolase class I"/>
    <property type="match status" value="1"/>
</dbReference>
<dbReference type="EMBL" id="BART01021841">
    <property type="protein sequence ID" value="GAH04382.1"/>
    <property type="molecule type" value="Genomic_DNA"/>
</dbReference>
<proteinExistence type="predicted"/>
<sequence>MKIPKLQIGNIISEIPIIQGGMGVKVSLSSLASAVANEGGIGTIASVGIGEIEASKDDYERISREAMGQEIHRAQSLTDGHIAINVMAVLSNANDLIRAAVKEGIKIIVAGASLPLRLPAVVEDRSINLLPIISCGRAAKLVLRAWDKRYGRTADAIILEGPLAGGHLGFSREQLKEPEKYSLINLLPEVLEEIKAYEDKFGKKIPV</sequence>
<dbReference type="InterPro" id="IPR004136">
    <property type="entry name" value="NMO"/>
</dbReference>
<dbReference type="PANTHER" id="PTHR32332:SF18">
    <property type="entry name" value="2-NITROPROPANE DIOXYGENASE"/>
    <property type="match status" value="1"/>
</dbReference>
<dbReference type="Pfam" id="PF03060">
    <property type="entry name" value="NMO"/>
    <property type="match status" value="1"/>
</dbReference>
<reference evidence="4" key="1">
    <citation type="journal article" date="2014" name="Front. Microbiol.">
        <title>High frequency of phylogenetically diverse reductive dehalogenase-homologous genes in deep subseafloor sedimentary metagenomes.</title>
        <authorList>
            <person name="Kawai M."/>
            <person name="Futagami T."/>
            <person name="Toyoda A."/>
            <person name="Takaki Y."/>
            <person name="Nishi S."/>
            <person name="Hori S."/>
            <person name="Arai W."/>
            <person name="Tsubouchi T."/>
            <person name="Morono Y."/>
            <person name="Uchiyama I."/>
            <person name="Ito T."/>
            <person name="Fujiyama A."/>
            <person name="Inagaki F."/>
            <person name="Takami H."/>
        </authorList>
    </citation>
    <scope>NUCLEOTIDE SEQUENCE</scope>
    <source>
        <strain evidence="4">Expedition CK06-06</strain>
    </source>
</reference>
<evidence type="ECO:0000313" key="4">
    <source>
        <dbReference type="EMBL" id="GAH04382.1"/>
    </source>
</evidence>
<feature type="non-terminal residue" evidence="4">
    <location>
        <position position="207"/>
    </location>
</feature>
<keyword evidence="3" id="KW-0560">Oxidoreductase</keyword>
<name>X1CAA6_9ZZZZ</name>
<keyword evidence="1" id="KW-0285">Flavoprotein</keyword>
<protein>
    <submittedName>
        <fullName evidence="4">Uncharacterized protein</fullName>
    </submittedName>
</protein>
<comment type="caution">
    <text evidence="4">The sequence shown here is derived from an EMBL/GenBank/DDBJ whole genome shotgun (WGS) entry which is preliminary data.</text>
</comment>
<dbReference type="CDD" id="cd04730">
    <property type="entry name" value="NPD_like"/>
    <property type="match status" value="1"/>
</dbReference>
<dbReference type="InterPro" id="IPR013785">
    <property type="entry name" value="Aldolase_TIM"/>
</dbReference>
<dbReference type="SUPFAM" id="SSF51412">
    <property type="entry name" value="Inosine monophosphate dehydrogenase (IMPDH)"/>
    <property type="match status" value="1"/>
</dbReference>
<dbReference type="PANTHER" id="PTHR32332">
    <property type="entry name" value="2-NITROPROPANE DIOXYGENASE"/>
    <property type="match status" value="1"/>
</dbReference>
<gene>
    <name evidence="4" type="ORF">S01H4_40165</name>
</gene>
<evidence type="ECO:0000256" key="3">
    <source>
        <dbReference type="ARBA" id="ARBA00023002"/>
    </source>
</evidence>
<organism evidence="4">
    <name type="scientific">marine sediment metagenome</name>
    <dbReference type="NCBI Taxonomy" id="412755"/>
    <lineage>
        <taxon>unclassified sequences</taxon>
        <taxon>metagenomes</taxon>
        <taxon>ecological metagenomes</taxon>
    </lineage>
</organism>
<accession>X1CAA6</accession>
<evidence type="ECO:0000256" key="2">
    <source>
        <dbReference type="ARBA" id="ARBA00022643"/>
    </source>
</evidence>
<evidence type="ECO:0000256" key="1">
    <source>
        <dbReference type="ARBA" id="ARBA00022630"/>
    </source>
</evidence>
<dbReference type="GO" id="GO:0018580">
    <property type="term" value="F:nitronate monooxygenase activity"/>
    <property type="evidence" value="ECO:0007669"/>
    <property type="project" value="InterPro"/>
</dbReference>
<dbReference type="AlphaFoldDB" id="X1CAA6"/>